<proteinExistence type="predicted"/>
<dbReference type="Gene3D" id="3.30.110.170">
    <property type="entry name" value="Protein of unknown function (DUF541), domain 1"/>
    <property type="match status" value="1"/>
</dbReference>
<dbReference type="Gene3D" id="3.30.70.2970">
    <property type="entry name" value="Protein of unknown function (DUF541), domain 2"/>
    <property type="match status" value="1"/>
</dbReference>
<accession>A0A2N9X9T9</accession>
<protein>
    <recommendedName>
        <fullName evidence="3">SIMPL domain-containing protein</fullName>
    </recommendedName>
</protein>
<comment type="caution">
    <text evidence="1">The sequence shown here is derived from an EMBL/GenBank/DDBJ whole genome shotgun (WGS) entry which is preliminary data.</text>
</comment>
<dbReference type="Pfam" id="PF04402">
    <property type="entry name" value="SIMPL"/>
    <property type="match status" value="1"/>
</dbReference>
<gene>
    <name evidence="1" type="ORF">BHC54_00575</name>
</gene>
<evidence type="ECO:0000313" key="2">
    <source>
        <dbReference type="Proteomes" id="UP000230202"/>
    </source>
</evidence>
<dbReference type="InterPro" id="IPR007497">
    <property type="entry name" value="SIMPL/DUF541"/>
</dbReference>
<evidence type="ECO:0000313" key="1">
    <source>
        <dbReference type="EMBL" id="PIT42260.1"/>
    </source>
</evidence>
<dbReference type="Proteomes" id="UP000230202">
    <property type="component" value="Unassembled WGS sequence"/>
</dbReference>
<dbReference type="PANTHER" id="PTHR34387:SF1">
    <property type="entry name" value="PERIPLASMIC IMMUNOGENIC PROTEIN"/>
    <property type="match status" value="1"/>
</dbReference>
<evidence type="ECO:0008006" key="3">
    <source>
        <dbReference type="Google" id="ProtNLM"/>
    </source>
</evidence>
<dbReference type="InterPro" id="IPR052022">
    <property type="entry name" value="26kDa_periplasmic_antigen"/>
</dbReference>
<name>A0A2N9X9T9_9NEIS</name>
<dbReference type="EMBL" id="MEIL01000003">
    <property type="protein sequence ID" value="PIT42260.1"/>
    <property type="molecule type" value="Genomic_DNA"/>
</dbReference>
<reference evidence="1" key="1">
    <citation type="journal article" date="2017" name="MBio">
        <title>Type VI secretion-mediated competition in the bee gut microbiome.</title>
        <authorList>
            <person name="Steele M.I."/>
            <person name="Kwong W.K."/>
            <person name="Powell J.E."/>
            <person name="Whiteley M."/>
            <person name="Moran N.A."/>
        </authorList>
    </citation>
    <scope>NUCLEOTIDE SEQUENCE [LARGE SCALE GENOMIC DNA]</scope>
    <source>
        <strain evidence="1">WkB273</strain>
    </source>
</reference>
<dbReference type="AlphaFoldDB" id="A0A2N9X9T9"/>
<organism evidence="1 2">
    <name type="scientific">Snodgrassella alvi</name>
    <dbReference type="NCBI Taxonomy" id="1196083"/>
    <lineage>
        <taxon>Bacteria</taxon>
        <taxon>Pseudomonadati</taxon>
        <taxon>Pseudomonadota</taxon>
        <taxon>Betaproteobacteria</taxon>
        <taxon>Neisseriales</taxon>
        <taxon>Neisseriaceae</taxon>
        <taxon>Snodgrassella</taxon>
    </lineage>
</organism>
<sequence length="217" mass="24046">MAEGLNYGVVELTADAKQVVARDEMVLLLKIQQQGINRQQVSSNVTNQLNQVLAIARRHEDFNTTQLTRRVEPRFDYQKDKRIDNGWQDFALIQIKSTNLSALNRFAAEVQKVAAIEGIDYQVADATLQNNEAKLTQQAIALFQQRARQITHDLGGHGYKVVNMSIGSSQSGRNYNSYASPMMMSRASNSAPVQDVAAGETLLTLNINGKIQVNGLP</sequence>
<keyword evidence="2" id="KW-1185">Reference proteome</keyword>
<dbReference type="GO" id="GO:0006974">
    <property type="term" value="P:DNA damage response"/>
    <property type="evidence" value="ECO:0007669"/>
    <property type="project" value="TreeGrafter"/>
</dbReference>
<dbReference type="PANTHER" id="PTHR34387">
    <property type="entry name" value="SLR1258 PROTEIN"/>
    <property type="match status" value="1"/>
</dbReference>